<feature type="compositionally biased region" description="Polar residues" evidence="1">
    <location>
        <begin position="524"/>
        <end position="543"/>
    </location>
</feature>
<protein>
    <submittedName>
        <fullName evidence="3">IRS-type PTB domain-containing protein</fullName>
    </submittedName>
</protein>
<sequence>MSFFRPQHLNLWELWFKEVLGPSSVFFMQVKEAPKGTLTRQHICREVRVHVTENKFAIVAENAPKLIAYFLLSDIQNISCMDSTFFFSTISTNHSREMYALISGQIGQFYSLLLESKKSNNLRFYLRRQNTEGSWMQGQSRNSILSQNTSHKGGTLSLPRRFIGTHLNQPVSELIAKNQRSSGNLSGGTSRTSSRIGDPSYVNIGNAGFPEEEFTESEDASDSEHSTDKNILKYSCGSVEYANLKGDVFSHTYENVPNGTVIKYPSSTAEPLFIQTERSSQSYGNILSSDLSRTKTNIIISSPETLTSDQDIRNTDVLNPKVRVTDTEDTVTAVGLCKPQNESLFVPRPVPVVRKNLLNSVAGSFSRYDGERATHEYPDQQMSTSPVELAPNSPTAPSDPVIPDAFESAVMKGRERLMQSERRNSSFSNCTRISGIPARSSFRLANLTRSPEGGVTGNSSMEQRAAPPSSITPNSCNQTLIEATVEIHKVNEMSPADVAGSEGDSVSLPGSSTPPPLPPRIRAGSSSKGSSMVGDFNTSQRSSEGMDYCDLTYSPNEEKTKFRTSPLRRRTSYAEVDEASTLATKIALQNCRRDTFSNLNGTRNKSNSLSTIMVPKTSIEHIQDTPSPSTVSLFLQICRKPWKKSASASMSHSNLIFQ</sequence>
<keyword evidence="2" id="KW-1185">Reference proteome</keyword>
<feature type="region of interest" description="Disordered" evidence="1">
    <location>
        <begin position="136"/>
        <end position="158"/>
    </location>
</feature>
<reference evidence="3" key="1">
    <citation type="submission" date="2016-11" db="UniProtKB">
        <authorList>
            <consortium name="WormBaseParasite"/>
        </authorList>
    </citation>
    <scope>IDENTIFICATION</scope>
</reference>
<evidence type="ECO:0000313" key="3">
    <source>
        <dbReference type="WBParaSite" id="L893_g20533.t1"/>
    </source>
</evidence>
<evidence type="ECO:0000313" key="2">
    <source>
        <dbReference type="Proteomes" id="UP000095287"/>
    </source>
</evidence>
<feature type="region of interest" description="Disordered" evidence="1">
    <location>
        <begin position="176"/>
        <end position="207"/>
    </location>
</feature>
<evidence type="ECO:0000256" key="1">
    <source>
        <dbReference type="SAM" id="MobiDB-lite"/>
    </source>
</evidence>
<dbReference type="WBParaSite" id="L893_g20533.t1">
    <property type="protein sequence ID" value="L893_g20533.t1"/>
    <property type="gene ID" value="L893_g20533"/>
</dbReference>
<feature type="region of interest" description="Disordered" evidence="1">
    <location>
        <begin position="448"/>
        <end position="475"/>
    </location>
</feature>
<dbReference type="Proteomes" id="UP000095287">
    <property type="component" value="Unplaced"/>
</dbReference>
<feature type="compositionally biased region" description="Polar residues" evidence="1">
    <location>
        <begin position="380"/>
        <end position="396"/>
    </location>
</feature>
<accession>A0A1I7YWY2</accession>
<feature type="region of interest" description="Disordered" evidence="1">
    <location>
        <begin position="376"/>
        <end position="401"/>
    </location>
</feature>
<proteinExistence type="predicted"/>
<feature type="compositionally biased region" description="Low complexity" evidence="1">
    <location>
        <begin position="180"/>
        <end position="195"/>
    </location>
</feature>
<feature type="region of interest" description="Disordered" evidence="1">
    <location>
        <begin position="496"/>
        <end position="552"/>
    </location>
</feature>
<organism evidence="2 3">
    <name type="scientific">Steinernema glaseri</name>
    <dbReference type="NCBI Taxonomy" id="37863"/>
    <lineage>
        <taxon>Eukaryota</taxon>
        <taxon>Metazoa</taxon>
        <taxon>Ecdysozoa</taxon>
        <taxon>Nematoda</taxon>
        <taxon>Chromadorea</taxon>
        <taxon>Rhabditida</taxon>
        <taxon>Tylenchina</taxon>
        <taxon>Panagrolaimomorpha</taxon>
        <taxon>Strongyloidoidea</taxon>
        <taxon>Steinernematidae</taxon>
        <taxon>Steinernema</taxon>
    </lineage>
</organism>
<dbReference type="AlphaFoldDB" id="A0A1I7YWY2"/>
<name>A0A1I7YWY2_9BILA</name>
<feature type="compositionally biased region" description="Polar residues" evidence="1">
    <location>
        <begin position="136"/>
        <end position="152"/>
    </location>
</feature>